<feature type="domain" description="IF rod" evidence="6">
    <location>
        <begin position="109"/>
        <end position="419"/>
    </location>
</feature>
<dbReference type="AlphaFoldDB" id="A0AAQ6AFT5"/>
<feature type="region of interest" description="Disordered" evidence="5">
    <location>
        <begin position="460"/>
        <end position="483"/>
    </location>
</feature>
<keyword evidence="8" id="KW-1185">Reference proteome</keyword>
<dbReference type="FunFam" id="1.20.5.170:FF:000002">
    <property type="entry name" value="Type I keratin KA11"/>
    <property type="match status" value="1"/>
</dbReference>
<name>A0AAQ6AFT5_AMPOC</name>
<evidence type="ECO:0000256" key="2">
    <source>
        <dbReference type="ARBA" id="ARBA00022754"/>
    </source>
</evidence>
<reference evidence="7" key="3">
    <citation type="submission" date="2025-09" db="UniProtKB">
        <authorList>
            <consortium name="Ensembl"/>
        </authorList>
    </citation>
    <scope>IDENTIFICATION</scope>
</reference>
<evidence type="ECO:0000256" key="5">
    <source>
        <dbReference type="SAM" id="MobiDB-lite"/>
    </source>
</evidence>
<dbReference type="PROSITE" id="PS51842">
    <property type="entry name" value="IF_ROD_2"/>
    <property type="match status" value="1"/>
</dbReference>
<dbReference type="Proteomes" id="UP001501940">
    <property type="component" value="Chromosome 4"/>
</dbReference>
<dbReference type="Ensembl" id="ENSAOCT00000057854.1">
    <property type="protein sequence ID" value="ENSAOCP00000076129.1"/>
    <property type="gene ID" value="ENSAOCG00000021421.2"/>
</dbReference>
<sequence>MMTVLSFWKSPAGTRPHGPDWRTCSLKRPRPQPNTTMQSALTDTVGSEYDGLETQRQFLLTRSYGQKTMSVYGGAGGYGTRIATSQCYAPAPGGFNLADGLDLHVGANEKATMQNLNDRLASYLEKVRTLEKENDRLDKQIRDWYASRTVISHDYSSYFVTIEDLKDKIRVASRLNAKTVLDIDNAKLAADDFKVKYENELAMRLAVEADIAGLRRVLDEINLARMDLESQYESLKDELIMLKRNHEEEMALLRSQMGGQVNVAVDACPSTDLNQVMTEIRDHYESVISKNRKELESWYQNKIAAMEQEVLTNTEILVTSHTEIKELKSTLQRLQIELQSHLSMKASLEGTLAETQARYAAQLANLQNMVTSLEAQLSQIHANIASNKQEYDILLDLKTRLELEIAEYRRLLDGEDESSKQGKQSFLHLCSYFISESDAVVFGNVLNVVSFLFLSGHKGHHSGGDSCGWKSGSEQQDCRRGRG</sequence>
<feature type="coiled-coil region" evidence="4">
    <location>
        <begin position="211"/>
        <end position="256"/>
    </location>
</feature>
<dbReference type="InterPro" id="IPR002957">
    <property type="entry name" value="Keratin_I"/>
</dbReference>
<keyword evidence="1" id="KW-0416">Keratin</keyword>
<dbReference type="SUPFAM" id="SSF64593">
    <property type="entry name" value="Intermediate filament protein, coiled coil region"/>
    <property type="match status" value="2"/>
</dbReference>
<protein>
    <recommendedName>
        <fullName evidence="6">IF rod domain-containing protein</fullName>
    </recommendedName>
</protein>
<dbReference type="Pfam" id="PF00038">
    <property type="entry name" value="Filament"/>
    <property type="match status" value="1"/>
</dbReference>
<dbReference type="GeneTree" id="ENSGT00950000182969"/>
<evidence type="ECO:0000256" key="4">
    <source>
        <dbReference type="SAM" id="Coils"/>
    </source>
</evidence>
<dbReference type="GO" id="GO:0005882">
    <property type="term" value="C:intermediate filament"/>
    <property type="evidence" value="ECO:0007669"/>
    <property type="project" value="UniProtKB-KW"/>
</dbReference>
<dbReference type="FunFam" id="1.20.5.1160:FF:000002">
    <property type="entry name" value="Type I keratin 10"/>
    <property type="match status" value="1"/>
</dbReference>
<dbReference type="Gene3D" id="1.20.5.1160">
    <property type="entry name" value="Vasodilator-stimulated phosphoprotein"/>
    <property type="match status" value="1"/>
</dbReference>
<dbReference type="FunFam" id="1.20.5.500:FF:000001">
    <property type="entry name" value="Type II keratin 23"/>
    <property type="match status" value="1"/>
</dbReference>
<evidence type="ECO:0000313" key="8">
    <source>
        <dbReference type="Proteomes" id="UP001501940"/>
    </source>
</evidence>
<keyword evidence="3 4" id="KW-0175">Coiled coil</keyword>
<dbReference type="PRINTS" id="PR01248">
    <property type="entry name" value="TYPE1KERATIN"/>
</dbReference>
<evidence type="ECO:0000259" key="6">
    <source>
        <dbReference type="PROSITE" id="PS51842"/>
    </source>
</evidence>
<evidence type="ECO:0000256" key="3">
    <source>
        <dbReference type="ARBA" id="ARBA00023054"/>
    </source>
</evidence>
<dbReference type="GO" id="GO:0005198">
    <property type="term" value="F:structural molecule activity"/>
    <property type="evidence" value="ECO:0007669"/>
    <property type="project" value="InterPro"/>
</dbReference>
<dbReference type="Gene3D" id="1.20.5.500">
    <property type="entry name" value="Single helix bin"/>
    <property type="match status" value="1"/>
</dbReference>
<dbReference type="SMART" id="SM01391">
    <property type="entry name" value="Filament"/>
    <property type="match status" value="1"/>
</dbReference>
<reference evidence="7 8" key="1">
    <citation type="submission" date="2022-01" db="EMBL/GenBank/DDBJ databases">
        <title>A chromosome-scale genome assembly of the false clownfish, Amphiprion ocellaris.</title>
        <authorList>
            <person name="Ryu T."/>
        </authorList>
    </citation>
    <scope>NUCLEOTIDE SEQUENCE [LARGE SCALE GENOMIC DNA]</scope>
</reference>
<evidence type="ECO:0000256" key="1">
    <source>
        <dbReference type="ARBA" id="ARBA00022744"/>
    </source>
</evidence>
<reference evidence="7" key="2">
    <citation type="submission" date="2025-08" db="UniProtKB">
        <authorList>
            <consortium name="Ensembl"/>
        </authorList>
    </citation>
    <scope>IDENTIFICATION</scope>
</reference>
<feature type="coiled-coil region" evidence="4">
    <location>
        <begin position="113"/>
        <end position="147"/>
    </location>
</feature>
<feature type="coiled-coil region" evidence="4">
    <location>
        <begin position="317"/>
        <end position="383"/>
    </location>
</feature>
<dbReference type="PANTHER" id="PTHR23239">
    <property type="entry name" value="INTERMEDIATE FILAMENT"/>
    <property type="match status" value="1"/>
</dbReference>
<dbReference type="InterPro" id="IPR039008">
    <property type="entry name" value="IF_rod_dom"/>
</dbReference>
<dbReference type="Gene3D" id="1.20.5.170">
    <property type="match status" value="1"/>
</dbReference>
<keyword evidence="2" id="KW-0403">Intermediate filament</keyword>
<accession>A0AAQ6AFT5</accession>
<proteinExistence type="predicted"/>
<dbReference type="PANTHER" id="PTHR23239:SF180">
    <property type="entry name" value="KERATIN, TYPE I CYTOSKELETAL 17"/>
    <property type="match status" value="1"/>
</dbReference>
<evidence type="ECO:0000313" key="7">
    <source>
        <dbReference type="Ensembl" id="ENSAOCP00000076129.1"/>
    </source>
</evidence>
<organism evidence="7 8">
    <name type="scientific">Amphiprion ocellaris</name>
    <name type="common">Clown anemonefish</name>
    <dbReference type="NCBI Taxonomy" id="80972"/>
    <lineage>
        <taxon>Eukaryota</taxon>
        <taxon>Metazoa</taxon>
        <taxon>Chordata</taxon>
        <taxon>Craniata</taxon>
        <taxon>Vertebrata</taxon>
        <taxon>Euteleostomi</taxon>
        <taxon>Actinopterygii</taxon>
        <taxon>Neopterygii</taxon>
        <taxon>Teleostei</taxon>
        <taxon>Neoteleostei</taxon>
        <taxon>Acanthomorphata</taxon>
        <taxon>Ovalentaria</taxon>
        <taxon>Pomacentridae</taxon>
        <taxon>Amphiprion</taxon>
    </lineage>
</organism>